<dbReference type="PANTHER" id="PTHR22937">
    <property type="entry name" value="E3 UBIQUITIN-PROTEIN LIGASE RNF165"/>
    <property type="match status" value="1"/>
</dbReference>
<dbReference type="CDD" id="cd16474">
    <property type="entry name" value="RING-H2_RNF111-like"/>
    <property type="match status" value="1"/>
</dbReference>
<evidence type="ECO:0000313" key="11">
    <source>
        <dbReference type="EMBL" id="KAK7584140.1"/>
    </source>
</evidence>
<keyword evidence="5 8" id="KW-0863">Zinc-finger</keyword>
<dbReference type="InterPro" id="IPR013083">
    <property type="entry name" value="Znf_RING/FYVE/PHD"/>
</dbReference>
<dbReference type="PROSITE" id="PS50089">
    <property type="entry name" value="ZF_RING_2"/>
    <property type="match status" value="1"/>
</dbReference>
<keyword evidence="7" id="KW-0862">Zinc</keyword>
<gene>
    <name evidence="11" type="ORF">V9T40_005103</name>
</gene>
<comment type="catalytic activity">
    <reaction evidence="1">
        <text>S-ubiquitinyl-[E2 ubiquitin-conjugating enzyme]-L-cysteine + [acceptor protein]-L-lysine = [E2 ubiquitin-conjugating enzyme]-L-cysteine + N(6)-ubiquitinyl-[acceptor protein]-L-lysine.</text>
        <dbReference type="EC" id="2.3.2.27"/>
    </reaction>
</comment>
<evidence type="ECO:0000256" key="3">
    <source>
        <dbReference type="ARBA" id="ARBA00022679"/>
    </source>
</evidence>
<keyword evidence="4" id="KW-0479">Metal-binding</keyword>
<dbReference type="SMART" id="SM00184">
    <property type="entry name" value="RING"/>
    <property type="match status" value="1"/>
</dbReference>
<evidence type="ECO:0000259" key="10">
    <source>
        <dbReference type="PROSITE" id="PS50089"/>
    </source>
</evidence>
<dbReference type="GO" id="GO:0061630">
    <property type="term" value="F:ubiquitin protein ligase activity"/>
    <property type="evidence" value="ECO:0007669"/>
    <property type="project" value="UniProtKB-EC"/>
</dbReference>
<accession>A0AAN9TFR4</accession>
<dbReference type="Pfam" id="PF13639">
    <property type="entry name" value="zf-RING_2"/>
    <property type="match status" value="1"/>
</dbReference>
<dbReference type="Proteomes" id="UP001367676">
    <property type="component" value="Unassembled WGS sequence"/>
</dbReference>
<evidence type="ECO:0000256" key="1">
    <source>
        <dbReference type="ARBA" id="ARBA00000900"/>
    </source>
</evidence>
<evidence type="ECO:0000256" key="9">
    <source>
        <dbReference type="SAM" id="MobiDB-lite"/>
    </source>
</evidence>
<feature type="region of interest" description="Disordered" evidence="9">
    <location>
        <begin position="537"/>
        <end position="565"/>
    </location>
</feature>
<evidence type="ECO:0000256" key="6">
    <source>
        <dbReference type="ARBA" id="ARBA00022786"/>
    </source>
</evidence>
<dbReference type="PANTHER" id="PTHR22937:SF65">
    <property type="entry name" value="E3 UBIQUITIN-PROTEIN LIGASE ARK2C"/>
    <property type="match status" value="1"/>
</dbReference>
<evidence type="ECO:0000313" key="12">
    <source>
        <dbReference type="Proteomes" id="UP001367676"/>
    </source>
</evidence>
<feature type="compositionally biased region" description="Polar residues" evidence="9">
    <location>
        <begin position="402"/>
        <end position="411"/>
    </location>
</feature>
<dbReference type="GO" id="GO:0005634">
    <property type="term" value="C:nucleus"/>
    <property type="evidence" value="ECO:0007669"/>
    <property type="project" value="TreeGrafter"/>
</dbReference>
<dbReference type="Gene3D" id="3.30.40.10">
    <property type="entry name" value="Zinc/RING finger domain, C3HC4 (zinc finger)"/>
    <property type="match status" value="1"/>
</dbReference>
<organism evidence="11 12">
    <name type="scientific">Parthenolecanium corni</name>
    <dbReference type="NCBI Taxonomy" id="536013"/>
    <lineage>
        <taxon>Eukaryota</taxon>
        <taxon>Metazoa</taxon>
        <taxon>Ecdysozoa</taxon>
        <taxon>Arthropoda</taxon>
        <taxon>Hexapoda</taxon>
        <taxon>Insecta</taxon>
        <taxon>Pterygota</taxon>
        <taxon>Neoptera</taxon>
        <taxon>Paraneoptera</taxon>
        <taxon>Hemiptera</taxon>
        <taxon>Sternorrhyncha</taxon>
        <taxon>Coccoidea</taxon>
        <taxon>Coccidae</taxon>
        <taxon>Parthenolecanium</taxon>
    </lineage>
</organism>
<feature type="compositionally biased region" description="Pro residues" evidence="9">
    <location>
        <begin position="389"/>
        <end position="401"/>
    </location>
</feature>
<dbReference type="AlphaFoldDB" id="A0AAN9TFR4"/>
<proteinExistence type="predicted"/>
<feature type="compositionally biased region" description="Pro residues" evidence="9">
    <location>
        <begin position="463"/>
        <end position="472"/>
    </location>
</feature>
<evidence type="ECO:0000256" key="2">
    <source>
        <dbReference type="ARBA" id="ARBA00012483"/>
    </source>
</evidence>
<feature type="region of interest" description="Disordered" evidence="9">
    <location>
        <begin position="263"/>
        <end position="287"/>
    </location>
</feature>
<keyword evidence="12" id="KW-1185">Reference proteome</keyword>
<comment type="caution">
    <text evidence="11">The sequence shown here is derived from an EMBL/GenBank/DDBJ whole genome shotgun (WGS) entry which is preliminary data.</text>
</comment>
<dbReference type="FunFam" id="3.30.40.10:FF:000388">
    <property type="entry name" value="Putative RING zinc finger domain superfamily protein"/>
    <property type="match status" value="1"/>
</dbReference>
<evidence type="ECO:0000256" key="4">
    <source>
        <dbReference type="ARBA" id="ARBA00022723"/>
    </source>
</evidence>
<keyword evidence="3" id="KW-0808">Transferase</keyword>
<evidence type="ECO:0000256" key="5">
    <source>
        <dbReference type="ARBA" id="ARBA00022771"/>
    </source>
</evidence>
<feature type="region of interest" description="Disordered" evidence="9">
    <location>
        <begin position="389"/>
        <end position="432"/>
    </location>
</feature>
<dbReference type="GO" id="GO:0008270">
    <property type="term" value="F:zinc ion binding"/>
    <property type="evidence" value="ECO:0007669"/>
    <property type="project" value="UniProtKB-KW"/>
</dbReference>
<feature type="region of interest" description="Disordered" evidence="9">
    <location>
        <begin position="459"/>
        <end position="478"/>
    </location>
</feature>
<dbReference type="EMBL" id="JBBCAQ010000032">
    <property type="protein sequence ID" value="KAK7584140.1"/>
    <property type="molecule type" value="Genomic_DNA"/>
</dbReference>
<evidence type="ECO:0000256" key="8">
    <source>
        <dbReference type="PROSITE-ProRule" id="PRU00175"/>
    </source>
</evidence>
<dbReference type="InterPro" id="IPR001841">
    <property type="entry name" value="Znf_RING"/>
</dbReference>
<name>A0AAN9TFR4_9HEMI</name>
<reference evidence="11 12" key="1">
    <citation type="submission" date="2024-03" db="EMBL/GenBank/DDBJ databases">
        <title>Adaptation during the transition from Ophiocordyceps entomopathogen to insect associate is accompanied by gene loss and intensified selection.</title>
        <authorList>
            <person name="Ward C.M."/>
            <person name="Onetto C.A."/>
            <person name="Borneman A.R."/>
        </authorList>
    </citation>
    <scope>NUCLEOTIDE SEQUENCE [LARGE SCALE GENOMIC DNA]</scope>
    <source>
        <strain evidence="11">AWRI1</strain>
        <tissue evidence="11">Single Adult Female</tissue>
    </source>
</reference>
<dbReference type="EC" id="2.3.2.27" evidence="2"/>
<evidence type="ECO:0000256" key="7">
    <source>
        <dbReference type="ARBA" id="ARBA00022833"/>
    </source>
</evidence>
<feature type="domain" description="RING-type" evidence="10">
    <location>
        <begin position="731"/>
        <end position="772"/>
    </location>
</feature>
<dbReference type="InterPro" id="IPR045191">
    <property type="entry name" value="MBR1/2-like"/>
</dbReference>
<sequence length="811" mass="89738">MAEELTSDVVQEERATFDNNCNLTKSDITIDEDPDVSLRGILDTAFTSTVDSQDNGVFESTEMADAALFSESDIDSDSSIFHPSTSFEDNPNSGTSFSDSNAAFHDSYFLDHDYVSEISTASSNKRKRSPLDNEMSFSSRLRTKKNISLPDIENTNVYNPQRCFNPHRRYPSGPVQNTIPITHARRSQQGIPIPTADNELETSYSSMNSAEISNTSVDCILPGGSAISEDGDAGSLRVECSSSDGDDEDVFRLRFNTNRSENSYEYPATSSSVHAAQQTPSTSTGSVSVNASIKEEIVPVVDLTQENTEFTEAQTQPPPEVFYAAVNSDFVRQSVTPHNMSAASLAVPQRHYPIHVSVTIPQCPFLQSCEISRNISPGPAQEILVPPPPPPQAIPPPPPPTTIASQCSSYSTALPQHPATLPPPPAHSSNFTYPHHLEATAAPHPLGHHHRAPAAYTTNVLPAAPPLPPHPAQSPARPYPVHQRLWQAQQRIQEMNRRRMDHYYNIQGNDPMMGSTQQPPNAHLSSSRYPPVGLIFNTHAPTAPPPPPPGQNHHHHHPITHHQQIPAVQQPTVYSHPEVNGPHSGSGIARIRTVILPAAEATEPRPQPTIIPNTNVFNSNLSAGNENNQYMHLVHHHHYHLNPFRLHHVHISINPQAVVTPIVTAEVGSIPSPSQFRNMATTYRLEDYMRFLERRSNNFNRGASQETIERFTFPHKYKRVKQESDEEGDKCTICLSEFEDSEDVRRLPCMHLFHTACVDQWLSSNKRCPICRVDIEALLNKDYSSSSSSSGSVNNEAPTSFPEIPFVPFEL</sequence>
<dbReference type="SUPFAM" id="SSF57850">
    <property type="entry name" value="RING/U-box"/>
    <property type="match status" value="1"/>
</dbReference>
<keyword evidence="6" id="KW-0833">Ubl conjugation pathway</keyword>
<protein>
    <recommendedName>
        <fullName evidence="2">RING-type E3 ubiquitin transferase</fullName>
        <ecNumber evidence="2">2.3.2.27</ecNumber>
    </recommendedName>
</protein>